<keyword evidence="2" id="KW-1185">Reference proteome</keyword>
<protein>
    <recommendedName>
        <fullName evidence="3">Serine hydrolase FSH domain-containing protein</fullName>
    </recommendedName>
</protein>
<dbReference type="HOGENOM" id="CLU_078271_0_0_1"/>
<dbReference type="InterPro" id="IPR029058">
    <property type="entry name" value="AB_hydrolase_fold"/>
</dbReference>
<evidence type="ECO:0000313" key="1">
    <source>
        <dbReference type="EMBL" id="EPS96174.1"/>
    </source>
</evidence>
<dbReference type="SUPFAM" id="SSF53474">
    <property type="entry name" value="alpha/beta-Hydrolases"/>
    <property type="match status" value="1"/>
</dbReference>
<proteinExistence type="predicted"/>
<dbReference type="OrthoDB" id="3365310at2759"/>
<evidence type="ECO:0008006" key="3">
    <source>
        <dbReference type="Google" id="ProtNLM"/>
    </source>
</evidence>
<reference evidence="1 2" key="1">
    <citation type="journal article" date="2012" name="Science">
        <title>The Paleozoic origin of enzymatic lignin decomposition reconstructed from 31 fungal genomes.</title>
        <authorList>
            <person name="Floudas D."/>
            <person name="Binder M."/>
            <person name="Riley R."/>
            <person name="Barry K."/>
            <person name="Blanchette R.A."/>
            <person name="Henrissat B."/>
            <person name="Martinez A.T."/>
            <person name="Otillar R."/>
            <person name="Spatafora J.W."/>
            <person name="Yadav J.S."/>
            <person name="Aerts A."/>
            <person name="Benoit I."/>
            <person name="Boyd A."/>
            <person name="Carlson A."/>
            <person name="Copeland A."/>
            <person name="Coutinho P.M."/>
            <person name="de Vries R.P."/>
            <person name="Ferreira P."/>
            <person name="Findley K."/>
            <person name="Foster B."/>
            <person name="Gaskell J."/>
            <person name="Glotzer D."/>
            <person name="Gorecki P."/>
            <person name="Heitman J."/>
            <person name="Hesse C."/>
            <person name="Hori C."/>
            <person name="Igarashi K."/>
            <person name="Jurgens J.A."/>
            <person name="Kallen N."/>
            <person name="Kersten P."/>
            <person name="Kohler A."/>
            <person name="Kuees U."/>
            <person name="Kumar T.K.A."/>
            <person name="Kuo A."/>
            <person name="LaButti K."/>
            <person name="Larrondo L.F."/>
            <person name="Lindquist E."/>
            <person name="Ling A."/>
            <person name="Lombard V."/>
            <person name="Lucas S."/>
            <person name="Lundell T."/>
            <person name="Martin R."/>
            <person name="McLaughlin D.J."/>
            <person name="Morgenstern I."/>
            <person name="Morin E."/>
            <person name="Murat C."/>
            <person name="Nagy L.G."/>
            <person name="Nolan M."/>
            <person name="Ohm R.A."/>
            <person name="Patyshakuliyeva A."/>
            <person name="Rokas A."/>
            <person name="Ruiz-Duenas F.J."/>
            <person name="Sabat G."/>
            <person name="Salamov A."/>
            <person name="Samejima M."/>
            <person name="Schmutz J."/>
            <person name="Slot J.C."/>
            <person name="St John F."/>
            <person name="Stenlid J."/>
            <person name="Sun H."/>
            <person name="Sun S."/>
            <person name="Syed K."/>
            <person name="Tsang A."/>
            <person name="Wiebenga A."/>
            <person name="Young D."/>
            <person name="Pisabarro A."/>
            <person name="Eastwood D.C."/>
            <person name="Martin F."/>
            <person name="Cullen D."/>
            <person name="Grigoriev I.V."/>
            <person name="Hibbett D.S."/>
        </authorList>
    </citation>
    <scope>NUCLEOTIDE SEQUENCE</scope>
    <source>
        <strain evidence="2">FP-58527</strain>
    </source>
</reference>
<evidence type="ECO:0000313" key="2">
    <source>
        <dbReference type="Proteomes" id="UP000015241"/>
    </source>
</evidence>
<dbReference type="EMBL" id="KE504193">
    <property type="protein sequence ID" value="EPS96174.1"/>
    <property type="molecule type" value="Genomic_DNA"/>
</dbReference>
<organism evidence="1 2">
    <name type="scientific">Fomitopsis schrenkii</name>
    <name type="common">Brown rot fungus</name>
    <dbReference type="NCBI Taxonomy" id="2126942"/>
    <lineage>
        <taxon>Eukaryota</taxon>
        <taxon>Fungi</taxon>
        <taxon>Dikarya</taxon>
        <taxon>Basidiomycota</taxon>
        <taxon>Agaricomycotina</taxon>
        <taxon>Agaricomycetes</taxon>
        <taxon>Polyporales</taxon>
        <taxon>Fomitopsis</taxon>
    </lineage>
</organism>
<dbReference type="InParanoid" id="S8FCA5"/>
<gene>
    <name evidence="1" type="ORF">FOMPIDRAFT_1167784</name>
</gene>
<accession>S8FCA5</accession>
<dbReference type="eggNOG" id="ENOG502SG7S">
    <property type="taxonomic scope" value="Eukaryota"/>
</dbReference>
<sequence>MRHSTTACFLRTPPPTAPREVPTPLVFVSSSQWDSRSQAGLRQLATMFAACGFTCLEVDLEPPARPVMSEAMMQHFEEELVSHIRLTMIPFAPVIFARGPGALIAQTYISSHPASGLLLISPPVSNDQLRDSSKAQGQTLLPTTLPEFDFEPKFPCAILCTQQETTALAENRLWKDDNVDKLVTRDEQAIDGQQGFVKIEQWLDEVGV</sequence>
<dbReference type="AlphaFoldDB" id="S8FCA5"/>
<dbReference type="Proteomes" id="UP000015241">
    <property type="component" value="Unassembled WGS sequence"/>
</dbReference>
<name>S8FCA5_FOMSC</name>